<proteinExistence type="predicted"/>
<comment type="caution">
    <text evidence="2">The sequence shown here is derived from an EMBL/GenBank/DDBJ whole genome shotgun (WGS) entry which is preliminary data.</text>
</comment>
<evidence type="ECO:0000313" key="3">
    <source>
        <dbReference type="Proteomes" id="UP000646548"/>
    </source>
</evidence>
<organism evidence="2 3">
    <name type="scientific">Oryzias melastigma</name>
    <name type="common">Marine medaka</name>
    <dbReference type="NCBI Taxonomy" id="30732"/>
    <lineage>
        <taxon>Eukaryota</taxon>
        <taxon>Metazoa</taxon>
        <taxon>Chordata</taxon>
        <taxon>Craniata</taxon>
        <taxon>Vertebrata</taxon>
        <taxon>Euteleostomi</taxon>
        <taxon>Actinopterygii</taxon>
        <taxon>Neopterygii</taxon>
        <taxon>Teleostei</taxon>
        <taxon>Neoteleostei</taxon>
        <taxon>Acanthomorphata</taxon>
        <taxon>Ovalentaria</taxon>
        <taxon>Atherinomorphae</taxon>
        <taxon>Beloniformes</taxon>
        <taxon>Adrianichthyidae</taxon>
        <taxon>Oryziinae</taxon>
        <taxon>Oryzias</taxon>
    </lineage>
</organism>
<dbReference type="EMBL" id="WKFB01000215">
    <property type="protein sequence ID" value="KAF6731414.1"/>
    <property type="molecule type" value="Genomic_DNA"/>
</dbReference>
<gene>
    <name evidence="2" type="ORF">FQA47_004781</name>
</gene>
<name>A0A834FED2_ORYME</name>
<evidence type="ECO:0000313" key="2">
    <source>
        <dbReference type="EMBL" id="KAF6731414.1"/>
    </source>
</evidence>
<keyword evidence="1" id="KW-0732">Signal</keyword>
<protein>
    <recommendedName>
        <fullName evidence="4">Interleukin-4</fullName>
    </recommendedName>
</protein>
<reference evidence="2" key="1">
    <citation type="journal article" name="BMC Genomics">
        <title>Long-read sequencing and de novo genome assembly of marine medaka (Oryzias melastigma).</title>
        <authorList>
            <person name="Liang P."/>
            <person name="Saqib H.S.A."/>
            <person name="Ni X."/>
            <person name="Shen Y."/>
        </authorList>
    </citation>
    <scope>NUCLEOTIDE SEQUENCE</scope>
    <source>
        <strain evidence="2">Bigg-433</strain>
    </source>
</reference>
<feature type="chain" id="PRO_5032307395" description="Interleukin-4" evidence="1">
    <location>
        <begin position="25"/>
        <end position="138"/>
    </location>
</feature>
<dbReference type="Proteomes" id="UP000646548">
    <property type="component" value="Unassembled WGS sequence"/>
</dbReference>
<dbReference type="AlphaFoldDB" id="A0A834FED2"/>
<sequence length="138" mass="15673">MTVFGVPKCLLMMVMLVYAAAAAADHVNKAVLLKDILKVVLELKNQSEIQNMSLPKINNECPPSFFCKAEEALKELNLPKNVNKKNLETLHRYLHQYNHLVPIEHSKCAPNVNHTFKVAAFLKEMRHCVIKALNKTTH</sequence>
<accession>A0A834FED2</accession>
<feature type="signal peptide" evidence="1">
    <location>
        <begin position="1"/>
        <end position="24"/>
    </location>
</feature>
<evidence type="ECO:0000256" key="1">
    <source>
        <dbReference type="SAM" id="SignalP"/>
    </source>
</evidence>
<evidence type="ECO:0008006" key="4">
    <source>
        <dbReference type="Google" id="ProtNLM"/>
    </source>
</evidence>